<accession>A0ABY5J3X1</accession>
<gene>
    <name evidence="7" type="ORF">D16iCDA_13615</name>
</gene>
<feature type="domain" description="Carbohydrate kinase PfkB" evidence="6">
    <location>
        <begin position="7"/>
        <end position="310"/>
    </location>
</feature>
<name>A0ABY5J3X1_9GAMM</name>
<dbReference type="SUPFAM" id="SSF53613">
    <property type="entry name" value="Ribokinase-like"/>
    <property type="match status" value="1"/>
</dbReference>
<keyword evidence="2" id="KW-0808">Transferase</keyword>
<dbReference type="InterPro" id="IPR002173">
    <property type="entry name" value="Carboh/pur_kinase_PfkB_CS"/>
</dbReference>
<dbReference type="Gene3D" id="3.40.1190.20">
    <property type="match status" value="1"/>
</dbReference>
<keyword evidence="5" id="KW-0067">ATP-binding</keyword>
<dbReference type="InterPro" id="IPR029056">
    <property type="entry name" value="Ribokinase-like"/>
</dbReference>
<proteinExistence type="inferred from homology"/>
<protein>
    <submittedName>
        <fullName evidence="7">Sugar kinase</fullName>
    </submittedName>
</protein>
<sequence length="324" mass="34623">MTPSSSHLLSFGEAMALFVADAPGPLVEVGNFHRRLAGADNNVAIGLARLGFPVRWLSRVGTDSLGAYIRQALEAEGVDCRYLLDDAAHSTGLMFKARAVDGADPAVEYYRRASAASHMSTADADRVGMQGLKHLHATGITPALSEGCRQLSVHLMKEARQHGASISFDPNLRPSLWRDEQEMRETLNALAALSDWVMPGLAEGRLLTGRDSAEDIAAFYMDLGVRAVIIKLGPQGSYYRGTLNGRDEQFTVPGFEVDEVVDTVGAGDAFAVGVISALLDGRSIREAVLRGNLLGSQAVTVIGDMEGLPDRQLLAALEAHHAAC</sequence>
<dbReference type="CDD" id="cd01166">
    <property type="entry name" value="KdgK"/>
    <property type="match status" value="1"/>
</dbReference>
<evidence type="ECO:0000256" key="3">
    <source>
        <dbReference type="ARBA" id="ARBA00022741"/>
    </source>
</evidence>
<dbReference type="Pfam" id="PF00294">
    <property type="entry name" value="PfkB"/>
    <property type="match status" value="1"/>
</dbReference>
<evidence type="ECO:0000256" key="1">
    <source>
        <dbReference type="ARBA" id="ARBA00010688"/>
    </source>
</evidence>
<evidence type="ECO:0000259" key="6">
    <source>
        <dbReference type="Pfam" id="PF00294"/>
    </source>
</evidence>
<dbReference type="InterPro" id="IPR050306">
    <property type="entry name" value="PfkB_Carbo_kinase"/>
</dbReference>
<comment type="similarity">
    <text evidence="1">Belongs to the carbohydrate kinase PfkB family.</text>
</comment>
<dbReference type="GO" id="GO:0016301">
    <property type="term" value="F:kinase activity"/>
    <property type="evidence" value="ECO:0007669"/>
    <property type="project" value="UniProtKB-KW"/>
</dbReference>
<evidence type="ECO:0000256" key="4">
    <source>
        <dbReference type="ARBA" id="ARBA00022777"/>
    </source>
</evidence>
<dbReference type="RefSeq" id="WP_070880200.1">
    <property type="nucleotide sequence ID" value="NZ_CP076114.1"/>
</dbReference>
<dbReference type="PANTHER" id="PTHR43085:SF1">
    <property type="entry name" value="PSEUDOURIDINE KINASE-RELATED"/>
    <property type="match status" value="1"/>
</dbReference>
<keyword evidence="3" id="KW-0547">Nucleotide-binding</keyword>
<keyword evidence="8" id="KW-1185">Reference proteome</keyword>
<dbReference type="PROSITE" id="PS00584">
    <property type="entry name" value="PFKB_KINASES_2"/>
    <property type="match status" value="1"/>
</dbReference>
<evidence type="ECO:0000256" key="2">
    <source>
        <dbReference type="ARBA" id="ARBA00022679"/>
    </source>
</evidence>
<dbReference type="EMBL" id="CP076114">
    <property type="protein sequence ID" value="UUD62736.1"/>
    <property type="molecule type" value="Genomic_DNA"/>
</dbReference>
<dbReference type="InterPro" id="IPR011611">
    <property type="entry name" value="PfkB_dom"/>
</dbReference>
<dbReference type="Proteomes" id="UP000887421">
    <property type="component" value="Chromosome"/>
</dbReference>
<reference evidence="7" key="1">
    <citation type="submission" date="2021-05" db="EMBL/GenBank/DDBJ databases">
        <title>Complete genome sequence of Pseudomonas seleniipraecipitans strain D1-6.</title>
        <authorList>
            <person name="Lafi F."/>
            <person name="Eida A."/>
            <person name="Alam I."/>
            <person name="Hert H."/>
            <person name="Saad M."/>
        </authorList>
    </citation>
    <scope>NUCLEOTIDE SEQUENCE</scope>
    <source>
        <strain evidence="7">D1-6</strain>
    </source>
</reference>
<evidence type="ECO:0000313" key="8">
    <source>
        <dbReference type="Proteomes" id="UP000887421"/>
    </source>
</evidence>
<keyword evidence="4 7" id="KW-0418">Kinase</keyword>
<organism evidence="7 8">
    <name type="scientific">Phytopseudomonas seleniipraecipitans</name>
    <dbReference type="NCBI Taxonomy" id="640205"/>
    <lineage>
        <taxon>Bacteria</taxon>
        <taxon>Pseudomonadati</taxon>
        <taxon>Pseudomonadota</taxon>
        <taxon>Gammaproteobacteria</taxon>
        <taxon>Pseudomonadales</taxon>
        <taxon>Pseudomonadaceae</taxon>
        <taxon>Phytopseudomonas</taxon>
    </lineage>
</organism>
<evidence type="ECO:0000313" key="7">
    <source>
        <dbReference type="EMBL" id="UUD62736.1"/>
    </source>
</evidence>
<evidence type="ECO:0000256" key="5">
    <source>
        <dbReference type="ARBA" id="ARBA00022840"/>
    </source>
</evidence>
<dbReference type="PANTHER" id="PTHR43085">
    <property type="entry name" value="HEXOKINASE FAMILY MEMBER"/>
    <property type="match status" value="1"/>
</dbReference>